<keyword evidence="1" id="KW-0378">Hydrolase</keyword>
<dbReference type="GO" id="GO:0004519">
    <property type="term" value="F:endonuclease activity"/>
    <property type="evidence" value="ECO:0007669"/>
    <property type="project" value="UniProtKB-KW"/>
</dbReference>
<gene>
    <name evidence="1" type="ORF">M0639_31045</name>
</gene>
<dbReference type="EMBL" id="CP096567">
    <property type="protein sequence ID" value="UPU46651.1"/>
    <property type="molecule type" value="Genomic_DNA"/>
</dbReference>
<protein>
    <submittedName>
        <fullName evidence="1">Restriction endonuclease</fullName>
    </submittedName>
</protein>
<geneLocation type="plasmid" evidence="1 2">
    <name>pdjl-6-4</name>
</geneLocation>
<reference evidence="2" key="1">
    <citation type="journal article" date="2022" name="Environ. Microbiol.">
        <title>Functional analysis, diversity, and distribution of carbendazim hydrolases MheI and CbmA, responsible for the initial step in carbendazim degradation.</title>
        <authorList>
            <person name="Zhang M."/>
            <person name="Bai X."/>
            <person name="Li Q."/>
            <person name="Zhang L."/>
            <person name="Zhu Q."/>
            <person name="Gao S."/>
            <person name="Ke Z."/>
            <person name="Jiang M."/>
            <person name="Hu J."/>
            <person name="Qiu J."/>
            <person name="Hong Q."/>
        </authorList>
    </citation>
    <scope>NUCLEOTIDE SEQUENCE [LARGE SCALE GENOMIC DNA]</scope>
    <source>
        <strain evidence="2">djl-6</strain>
    </source>
</reference>
<name>A0AB38RP35_RHOSG</name>
<sequence>MFLADAVAGYIETLNERDFDAPFIALLYSQGFTNVHLTHGPLEFGKDFIARRTEQGIETQYVFQSKAGKISLSEWREVRGQIDSMRYGNVVHPDFDPDLSRRLVLVTTGRLTGTALVEFQEYNQHCEARGHEAAELWDIDVLLPQLTEVLIAGVPVHQRARTVELWGRLGSGEGTWAEIRAYSRDWFKPGLSTRERWEQTLTGAMLTKAAQKAGREDLAACLALLLIRREWENPPEGGTQANGSPLRAARRLFLATALEFWETARAEESNYEAIDLIVTHPVRTARANEILSLLGIYLLNYSEESENPDKVVAEIAQHIDSAFKKDEAAAHLVSDDYAISLLATCTFLAACGHDAAIPPILRAAAVWIFDRADEGHGIAPVGSSASEVVNRLLGTPYEHVKSAGNGRSSYAITVIADLSLLLGHQELYADVCNDIWALDLIPQLVLPTEVEQADLIARVEYSRDGSTAPEHHSASAKHLPSYSDGALFDCIAGWTTLRDRHHPVVIAAVTS</sequence>
<proteinExistence type="predicted"/>
<dbReference type="RefSeq" id="WP_064075238.1">
    <property type="nucleotide sequence ID" value="NZ_CP096567.1"/>
</dbReference>
<accession>A0AB38RP35</accession>
<dbReference type="Proteomes" id="UP000831484">
    <property type="component" value="Plasmid pdjl-6-4"/>
</dbReference>
<keyword evidence="1" id="KW-0614">Plasmid</keyword>
<organism evidence="1 2">
    <name type="scientific">Rhodococcus qingshengii JCM 15477</name>
    <dbReference type="NCBI Taxonomy" id="1303681"/>
    <lineage>
        <taxon>Bacteria</taxon>
        <taxon>Bacillati</taxon>
        <taxon>Actinomycetota</taxon>
        <taxon>Actinomycetes</taxon>
        <taxon>Mycobacteriales</taxon>
        <taxon>Nocardiaceae</taxon>
        <taxon>Rhodococcus</taxon>
        <taxon>Rhodococcus erythropolis group</taxon>
    </lineage>
</organism>
<keyword evidence="2" id="KW-1185">Reference proteome</keyword>
<evidence type="ECO:0000313" key="2">
    <source>
        <dbReference type="Proteomes" id="UP000831484"/>
    </source>
</evidence>
<keyword evidence="1" id="KW-0540">Nuclease</keyword>
<evidence type="ECO:0000313" key="1">
    <source>
        <dbReference type="EMBL" id="UPU46651.1"/>
    </source>
</evidence>
<dbReference type="AlphaFoldDB" id="A0AB38RP35"/>
<keyword evidence="1" id="KW-0255">Endonuclease</keyword>